<evidence type="ECO:0000313" key="2">
    <source>
        <dbReference type="Proteomes" id="UP000829447"/>
    </source>
</evidence>
<reference evidence="1 2" key="1">
    <citation type="journal article" date="2022" name="bioRxiv">
        <title>An ancient truncated duplication of the anti-Mullerian hormone receptor type 2 gene is a potential conserved master sex determinant in the Pangasiidae catfish family.</title>
        <authorList>
            <person name="Wen M."/>
            <person name="Pan Q."/>
            <person name="Jouanno E."/>
            <person name="Montfort J."/>
            <person name="Zahm M."/>
            <person name="Cabau C."/>
            <person name="Klopp C."/>
            <person name="Iampietro C."/>
            <person name="Roques C."/>
            <person name="Bouchez O."/>
            <person name="Castinel A."/>
            <person name="Donnadieu C."/>
            <person name="Parrinello H."/>
            <person name="Poncet C."/>
            <person name="Belmonte E."/>
            <person name="Gautier V."/>
            <person name="Avarre J.-C."/>
            <person name="Dugue R."/>
            <person name="Gustiano R."/>
            <person name="Ha T.T.T."/>
            <person name="Campet M."/>
            <person name="Sriphairoj K."/>
            <person name="Ribolli J."/>
            <person name="de Almeida F.L."/>
            <person name="Desvignes T."/>
            <person name="Postlethwait J.H."/>
            <person name="Bucao C.F."/>
            <person name="Robinson-Rechavi M."/>
            <person name="Bobe J."/>
            <person name="Herpin A."/>
            <person name="Guiguen Y."/>
        </authorList>
    </citation>
    <scope>NUCLEOTIDE SEQUENCE [LARGE SCALE GENOMIC DNA]</scope>
    <source>
        <strain evidence="1">YG-Dec2019</strain>
    </source>
</reference>
<gene>
    <name evidence="1" type="ORF">PGIGA_G00178840</name>
</gene>
<dbReference type="Proteomes" id="UP000829447">
    <property type="component" value="Linkage Group LG29"/>
</dbReference>
<proteinExistence type="predicted"/>
<protein>
    <submittedName>
        <fullName evidence="1">Uncharacterized protein</fullName>
    </submittedName>
</protein>
<sequence length="446" mass="50037">MMMMRQRSGKRSSSLNSSSPHASRQKRFRSSPTVRKQLGESLKKKPRLAVTCGNKEGTLYKDKFKKSEPCIWSNHKWFTPTEFEKFGGKEKNKKWKISILHNQIQLQTFIQEGFLPCPSFKTKRSQDKEPKCRRELIRTRRSTRYGRNSHTSESVSISELSSLPSCSTDDDGDDVQVTEREFSGDSFDVTCSKGREVLSKGTDSHTSESVSISELSSLPSCSTDDDGDDVQVTEREFSGDSFDVTCSKGRGVLSKGTDSHTSESVSISELSSLPSCSTDDDGDDVQVTEREFSSDSFDVTCSKGRGVLHVTRFATETCGKCIRTQDAWLTPEDFLNKNKPGGNWRLDIRSHSVPLGKLIMRRVLKPHMLNCKCPICTGEPLHLLDQNNDDVCFKCNRDGDLVCCDKCPRAFHHHCHTPALRDDTIGDHWTCSFCKKSVPGARKKSS</sequence>
<dbReference type="EMBL" id="CM040482">
    <property type="protein sequence ID" value="MCI4395313.1"/>
    <property type="molecule type" value="Genomic_DNA"/>
</dbReference>
<evidence type="ECO:0000313" key="1">
    <source>
        <dbReference type="EMBL" id="MCI4395313.1"/>
    </source>
</evidence>
<keyword evidence="2" id="KW-1185">Reference proteome</keyword>
<name>A0ACC5XW18_PANGG</name>
<comment type="caution">
    <text evidence="1">The sequence shown here is derived from an EMBL/GenBank/DDBJ whole genome shotgun (WGS) entry which is preliminary data.</text>
</comment>
<accession>A0ACC5XW18</accession>
<organism evidence="1 2">
    <name type="scientific">Pangasianodon gigas</name>
    <name type="common">Mekong giant catfish</name>
    <name type="synonym">Pangasius gigas</name>
    <dbReference type="NCBI Taxonomy" id="30993"/>
    <lineage>
        <taxon>Eukaryota</taxon>
        <taxon>Metazoa</taxon>
        <taxon>Chordata</taxon>
        <taxon>Craniata</taxon>
        <taxon>Vertebrata</taxon>
        <taxon>Euteleostomi</taxon>
        <taxon>Actinopterygii</taxon>
        <taxon>Neopterygii</taxon>
        <taxon>Teleostei</taxon>
        <taxon>Ostariophysi</taxon>
        <taxon>Siluriformes</taxon>
        <taxon>Pangasiidae</taxon>
        <taxon>Pangasianodon</taxon>
    </lineage>
</organism>